<reference evidence="2" key="1">
    <citation type="submission" date="2021-01" db="EMBL/GenBank/DDBJ databases">
        <authorList>
            <person name="Zahm M."/>
            <person name="Roques C."/>
            <person name="Cabau C."/>
            <person name="Klopp C."/>
            <person name="Donnadieu C."/>
            <person name="Jouanno E."/>
            <person name="Lampietro C."/>
            <person name="Louis A."/>
            <person name="Herpin A."/>
            <person name="Echchiki A."/>
            <person name="Berthelot C."/>
            <person name="Parey E."/>
            <person name="Roest-Crollius H."/>
            <person name="Braasch I."/>
            <person name="Postlethwait J."/>
            <person name="Bobe J."/>
            <person name="Montfort J."/>
            <person name="Bouchez O."/>
            <person name="Begum T."/>
            <person name="Mejri S."/>
            <person name="Adams A."/>
            <person name="Chen W.-J."/>
            <person name="Guiguen Y."/>
        </authorList>
    </citation>
    <scope>NUCLEOTIDE SEQUENCE</scope>
    <source>
        <tissue evidence="2">Blood</tissue>
    </source>
</reference>
<feature type="region of interest" description="Disordered" evidence="1">
    <location>
        <begin position="60"/>
        <end position="101"/>
    </location>
</feature>
<feature type="compositionally biased region" description="Low complexity" evidence="1">
    <location>
        <begin position="70"/>
        <end position="79"/>
    </location>
</feature>
<accession>A0A8T3CSG1</accession>
<evidence type="ECO:0000313" key="2">
    <source>
        <dbReference type="EMBL" id="KAI1888113.1"/>
    </source>
</evidence>
<organism evidence="2 3">
    <name type="scientific">Albula goreensis</name>
    <dbReference type="NCBI Taxonomy" id="1534307"/>
    <lineage>
        <taxon>Eukaryota</taxon>
        <taxon>Metazoa</taxon>
        <taxon>Chordata</taxon>
        <taxon>Craniata</taxon>
        <taxon>Vertebrata</taxon>
        <taxon>Euteleostomi</taxon>
        <taxon>Actinopterygii</taxon>
        <taxon>Neopterygii</taxon>
        <taxon>Teleostei</taxon>
        <taxon>Albuliformes</taxon>
        <taxon>Albulidae</taxon>
        <taxon>Albula</taxon>
    </lineage>
</organism>
<dbReference type="EMBL" id="JAERUA010000017">
    <property type="protein sequence ID" value="KAI1888113.1"/>
    <property type="molecule type" value="Genomic_DNA"/>
</dbReference>
<comment type="caution">
    <text evidence="2">The sequence shown here is derived from an EMBL/GenBank/DDBJ whole genome shotgun (WGS) entry which is preliminary data.</text>
</comment>
<keyword evidence="3" id="KW-1185">Reference proteome</keyword>
<evidence type="ECO:0000256" key="1">
    <source>
        <dbReference type="SAM" id="MobiDB-lite"/>
    </source>
</evidence>
<proteinExistence type="predicted"/>
<sequence length="115" mass="11858">MRLSVGFECALEGEGYSATPPSLPSHLRCHGARESPSLDVAAVSIVTSLRTRAVWSVENSLEPLGPPQAPTSDSSSLPPSSLPASPPPAPPALGSSVTHWSEEKSAVPSIFLGSE</sequence>
<gene>
    <name evidence="2" type="ORF">AGOR_G00181700</name>
</gene>
<dbReference type="Proteomes" id="UP000829720">
    <property type="component" value="Unassembled WGS sequence"/>
</dbReference>
<protein>
    <submittedName>
        <fullName evidence="2">Uncharacterized protein</fullName>
    </submittedName>
</protein>
<name>A0A8T3CSG1_9TELE</name>
<dbReference type="AlphaFoldDB" id="A0A8T3CSG1"/>
<evidence type="ECO:0000313" key="3">
    <source>
        <dbReference type="Proteomes" id="UP000829720"/>
    </source>
</evidence>
<feature type="compositionally biased region" description="Pro residues" evidence="1">
    <location>
        <begin position="80"/>
        <end position="91"/>
    </location>
</feature>